<proteinExistence type="inferred from homology"/>
<comment type="caution">
    <text evidence="4">The sequence shown here is derived from an EMBL/GenBank/DDBJ whole genome shotgun (WGS) entry which is preliminary data.</text>
</comment>
<keyword evidence="3" id="KW-0809">Transit peptide</keyword>
<evidence type="ECO:0000256" key="2">
    <source>
        <dbReference type="ARBA" id="ARBA00022472"/>
    </source>
</evidence>
<reference evidence="4 5" key="1">
    <citation type="submission" date="2023-12" db="EMBL/GenBank/DDBJ databases">
        <title>A high-quality genome assembly for Dillenia turbinata (Dilleniales).</title>
        <authorList>
            <person name="Chanderbali A."/>
        </authorList>
    </citation>
    <scope>NUCLEOTIDE SEQUENCE [LARGE SCALE GENOMIC DNA]</scope>
    <source>
        <strain evidence="4">LSX21</strain>
        <tissue evidence="4">Leaf</tissue>
    </source>
</reference>
<dbReference type="Gene3D" id="1.25.70.10">
    <property type="entry name" value="Transcription termination factor 3, mitochondrial"/>
    <property type="match status" value="1"/>
</dbReference>
<dbReference type="GO" id="GO:0006353">
    <property type="term" value="P:DNA-templated transcription termination"/>
    <property type="evidence" value="ECO:0007669"/>
    <property type="project" value="UniProtKB-KW"/>
</dbReference>
<dbReference type="Proteomes" id="UP001370490">
    <property type="component" value="Unassembled WGS sequence"/>
</dbReference>
<evidence type="ECO:0000313" key="5">
    <source>
        <dbReference type="Proteomes" id="UP001370490"/>
    </source>
</evidence>
<organism evidence="4 5">
    <name type="scientific">Dillenia turbinata</name>
    <dbReference type="NCBI Taxonomy" id="194707"/>
    <lineage>
        <taxon>Eukaryota</taxon>
        <taxon>Viridiplantae</taxon>
        <taxon>Streptophyta</taxon>
        <taxon>Embryophyta</taxon>
        <taxon>Tracheophyta</taxon>
        <taxon>Spermatophyta</taxon>
        <taxon>Magnoliopsida</taxon>
        <taxon>eudicotyledons</taxon>
        <taxon>Gunneridae</taxon>
        <taxon>Pentapetalae</taxon>
        <taxon>Dilleniales</taxon>
        <taxon>Dilleniaceae</taxon>
        <taxon>Dillenia</taxon>
    </lineage>
</organism>
<evidence type="ECO:0000256" key="3">
    <source>
        <dbReference type="ARBA" id="ARBA00022946"/>
    </source>
</evidence>
<name>A0AAN8V7Z6_9MAGN</name>
<dbReference type="Pfam" id="PF02536">
    <property type="entry name" value="mTERF"/>
    <property type="match status" value="1"/>
</dbReference>
<keyword evidence="2" id="KW-0806">Transcription termination</keyword>
<keyword evidence="2" id="KW-0804">Transcription</keyword>
<evidence type="ECO:0000256" key="1">
    <source>
        <dbReference type="ARBA" id="ARBA00007692"/>
    </source>
</evidence>
<dbReference type="InterPro" id="IPR003690">
    <property type="entry name" value="MTERF"/>
</dbReference>
<evidence type="ECO:0000313" key="4">
    <source>
        <dbReference type="EMBL" id="KAK6928494.1"/>
    </source>
</evidence>
<keyword evidence="5" id="KW-1185">Reference proteome</keyword>
<dbReference type="SMART" id="SM00733">
    <property type="entry name" value="Mterf"/>
    <property type="match status" value="7"/>
</dbReference>
<sequence length="490" mass="54833">MKACSAIRSSELFFLPRRAFSLSRMQLSFAGYPFFCRAKFAESGTNDSLSLRVVPPTLLAAEKEEAKAVLTLFLKKCGLSNAVAVRTIKKSEDFIDHLVSRLHSVHKSWYLVGRELTTLEIRDALIPYLESLQEEHGDILVDVVENFPNPPDKDRSLLPATLHNPDFDVKRTKALARVSGIGPAGTLPGHIPYLIELGIDLEQIKGITRRFPAFAYYSLEGKIKPVVEFLLDLGVPKSDIPTILNKRPQLCGISLSENLIPTMKFLEGLGLDKKQWAKVIYRFPALLTYSRQKVKIVVDFLTEMGLSEESIGKVLTRCPNIVSYSVEDKLRPTAEYFCSLGVDVAVLLHRCPQAFGLSIDANLKPLTEFFLGKGYSMEEVGTMISRYGALYTFSLSDNLIPKWDFFLTMDYPSSELVKFPQFFGYSLEGRIKPRCAYVKKSGVKLLLNQMLSLSDENLHKAIERKMKNGLNGIGSETASSSSDHRLGAEQ</sequence>
<dbReference type="PANTHER" id="PTHR13068">
    <property type="entry name" value="CGI-12 PROTEIN-RELATED"/>
    <property type="match status" value="1"/>
</dbReference>
<gene>
    <name evidence="4" type="ORF">RJ641_007085</name>
</gene>
<protein>
    <submittedName>
        <fullName evidence="4">Transcription termination factor, mitochondrial/chloroplastic</fullName>
    </submittedName>
</protein>
<dbReference type="GO" id="GO:0003676">
    <property type="term" value="F:nucleic acid binding"/>
    <property type="evidence" value="ECO:0007669"/>
    <property type="project" value="InterPro"/>
</dbReference>
<dbReference type="PANTHER" id="PTHR13068:SF9">
    <property type="entry name" value="TRANSCRIPTION TERMINATION FACTOR MTERF5, CHLOROPLASTIC"/>
    <property type="match status" value="1"/>
</dbReference>
<dbReference type="AlphaFoldDB" id="A0AAN8V7Z6"/>
<dbReference type="EMBL" id="JBAMMX010000014">
    <property type="protein sequence ID" value="KAK6928494.1"/>
    <property type="molecule type" value="Genomic_DNA"/>
</dbReference>
<accession>A0AAN8V7Z6</accession>
<comment type="similarity">
    <text evidence="1">Belongs to the mTERF family.</text>
</comment>
<dbReference type="InterPro" id="IPR038538">
    <property type="entry name" value="MTERF_sf"/>
</dbReference>
<keyword evidence="2" id="KW-0805">Transcription regulation</keyword>